<name>A0A024TBI0_9STRA</name>
<proteinExistence type="predicted"/>
<dbReference type="AlphaFoldDB" id="A0A024TBI0"/>
<accession>A0A024TBI0</accession>
<dbReference type="GeneID" id="20091089"/>
<organism evidence="1">
    <name type="scientific">Aphanomyces invadans</name>
    <dbReference type="NCBI Taxonomy" id="157072"/>
    <lineage>
        <taxon>Eukaryota</taxon>
        <taxon>Sar</taxon>
        <taxon>Stramenopiles</taxon>
        <taxon>Oomycota</taxon>
        <taxon>Saprolegniomycetes</taxon>
        <taxon>Saprolegniales</taxon>
        <taxon>Verrucalvaceae</taxon>
        <taxon>Aphanomyces</taxon>
    </lineage>
</organism>
<reference evidence="1" key="1">
    <citation type="submission" date="2013-12" db="EMBL/GenBank/DDBJ databases">
        <title>The Genome Sequence of Aphanomyces invadans NJM9701.</title>
        <authorList>
            <consortium name="The Broad Institute Genomics Platform"/>
            <person name="Russ C."/>
            <person name="Tyler B."/>
            <person name="van West P."/>
            <person name="Dieguez-Uribeondo J."/>
            <person name="Young S.K."/>
            <person name="Zeng Q."/>
            <person name="Gargeya S."/>
            <person name="Fitzgerald M."/>
            <person name="Abouelleil A."/>
            <person name="Alvarado L."/>
            <person name="Chapman S.B."/>
            <person name="Gainer-Dewar J."/>
            <person name="Goldberg J."/>
            <person name="Griggs A."/>
            <person name="Gujja S."/>
            <person name="Hansen M."/>
            <person name="Howarth C."/>
            <person name="Imamovic A."/>
            <person name="Ireland A."/>
            <person name="Larimer J."/>
            <person name="McCowan C."/>
            <person name="Murphy C."/>
            <person name="Pearson M."/>
            <person name="Poon T.W."/>
            <person name="Priest M."/>
            <person name="Roberts A."/>
            <person name="Saif S."/>
            <person name="Shea T."/>
            <person name="Sykes S."/>
            <person name="Wortman J."/>
            <person name="Nusbaum C."/>
            <person name="Birren B."/>
        </authorList>
    </citation>
    <scope>NUCLEOTIDE SEQUENCE [LARGE SCALE GENOMIC DNA]</scope>
    <source>
        <strain evidence="1">NJM9701</strain>
    </source>
</reference>
<dbReference type="VEuPathDB" id="FungiDB:H310_14039"/>
<protein>
    <submittedName>
        <fullName evidence="1">Uncharacterized protein</fullName>
    </submittedName>
</protein>
<evidence type="ECO:0000313" key="1">
    <source>
        <dbReference type="EMBL" id="ETV91359.1"/>
    </source>
</evidence>
<sequence>MQSNPLRRPPTCQASARRCRHLLWLGGSIAAMRRCPCRSGMACLDAGGSAAAGRRGNDGRVKSRRLRHEPAVGVASVWPSTSCRDNSLLHQVQSTTRSCVRWKSSSLRAAAFAWTRRELHPRWKSRRRHRCRYRARWARPWMVAMGASPQPS</sequence>
<dbReference type="EMBL" id="KI914011">
    <property type="protein sequence ID" value="ETV91359.1"/>
    <property type="molecule type" value="Genomic_DNA"/>
</dbReference>
<gene>
    <name evidence="1" type="ORF">H310_14039</name>
</gene>
<dbReference type="RefSeq" id="XP_008879987.1">
    <property type="nucleotide sequence ID" value="XM_008881765.1"/>
</dbReference>